<dbReference type="EMBL" id="AONB01000016">
    <property type="protein sequence ID" value="EXJ10169.1"/>
    <property type="molecule type" value="Genomic_DNA"/>
</dbReference>
<accession>W9USU5</accession>
<reference evidence="3" key="1">
    <citation type="submission" date="2012-11" db="EMBL/GenBank/DDBJ databases">
        <authorList>
            <person name="Singh A."/>
            <person name="Pinnaka A.K."/>
            <person name="Vaidya B."/>
        </authorList>
    </citation>
    <scope>NUCLEOTIDE SEQUENCE [LARGE SCALE GENOMIC DNA]</scope>
    <source>
        <strain evidence="3">AK23</strain>
    </source>
</reference>
<reference evidence="2 3" key="2">
    <citation type="journal article" date="2015" name="Syst. Appl. Microbiol.">
        <title>Nitrincola nitratireducens sp. nov. isolated from a haloalkaline crater lake.</title>
        <authorList>
            <person name="Singh A."/>
            <person name="Vaidya B."/>
            <person name="Tanuku N.R."/>
            <person name="Pinnaka A.K."/>
        </authorList>
    </citation>
    <scope>NUCLEOTIDE SEQUENCE [LARGE SCALE GENOMIC DNA]</scope>
    <source>
        <strain evidence="2 3">AK23</strain>
    </source>
</reference>
<dbReference type="Proteomes" id="UP000019464">
    <property type="component" value="Unassembled WGS sequence"/>
</dbReference>
<evidence type="ECO:0000313" key="2">
    <source>
        <dbReference type="EMBL" id="EXJ10169.1"/>
    </source>
</evidence>
<dbReference type="Pfam" id="PF00300">
    <property type="entry name" value="His_Phos_1"/>
    <property type="match status" value="1"/>
</dbReference>
<dbReference type="STRING" id="1229521.D791_02938"/>
<name>W9USU5_9GAMM</name>
<dbReference type="CDD" id="cd07040">
    <property type="entry name" value="HP"/>
    <property type="match status" value="1"/>
</dbReference>
<sequence length="214" mass="23975">MFKTYAMLGLWTLLLWPQWSLAQATPARFTPFLPATETLQQLNQGGFIFFLRHGPSDSSKPDQVPVDLTDCSTQRPLSDDGRIQMQQLGTQLPVLIPKITQIFSSPLCRATDTIQLVLPNHTYTIDDHLIYVAALTTEEKQPIIARTRELLSTPPQAGENYLLVAHGPNLVEVMDYFPTEGALIIFKPSGQESGFEYLGTIELHDWSSLISTME</sequence>
<keyword evidence="3" id="KW-1185">Reference proteome</keyword>
<gene>
    <name evidence="2" type="ORF">D791_02938</name>
</gene>
<protein>
    <recommendedName>
        <fullName evidence="4">Histidine phosphatase superfamily (Branch 1)</fullName>
    </recommendedName>
</protein>
<dbReference type="SMART" id="SM00855">
    <property type="entry name" value="PGAM"/>
    <property type="match status" value="1"/>
</dbReference>
<evidence type="ECO:0000313" key="3">
    <source>
        <dbReference type="Proteomes" id="UP000019464"/>
    </source>
</evidence>
<dbReference type="InterPro" id="IPR029033">
    <property type="entry name" value="His_PPase_superfam"/>
</dbReference>
<dbReference type="OrthoDB" id="8685508at2"/>
<dbReference type="SUPFAM" id="SSF53254">
    <property type="entry name" value="Phosphoglycerate mutase-like"/>
    <property type="match status" value="1"/>
</dbReference>
<feature type="chain" id="PRO_5004929774" description="Histidine phosphatase superfamily (Branch 1)" evidence="1">
    <location>
        <begin position="23"/>
        <end position="214"/>
    </location>
</feature>
<proteinExistence type="predicted"/>
<dbReference type="InterPro" id="IPR013078">
    <property type="entry name" value="His_Pase_superF_clade-1"/>
</dbReference>
<organism evidence="2 3">
    <name type="scientific">Nitrincola nitratireducens</name>
    <dbReference type="NCBI Taxonomy" id="1229521"/>
    <lineage>
        <taxon>Bacteria</taxon>
        <taxon>Pseudomonadati</taxon>
        <taxon>Pseudomonadota</taxon>
        <taxon>Gammaproteobacteria</taxon>
        <taxon>Oceanospirillales</taxon>
        <taxon>Oceanospirillaceae</taxon>
        <taxon>Nitrincola</taxon>
    </lineage>
</organism>
<comment type="caution">
    <text evidence="2">The sequence shown here is derived from an EMBL/GenBank/DDBJ whole genome shotgun (WGS) entry which is preliminary data.</text>
</comment>
<dbReference type="AlphaFoldDB" id="W9USU5"/>
<evidence type="ECO:0000256" key="1">
    <source>
        <dbReference type="SAM" id="SignalP"/>
    </source>
</evidence>
<dbReference type="Gene3D" id="3.40.50.1240">
    <property type="entry name" value="Phosphoglycerate mutase-like"/>
    <property type="match status" value="1"/>
</dbReference>
<keyword evidence="1" id="KW-0732">Signal</keyword>
<feature type="signal peptide" evidence="1">
    <location>
        <begin position="1"/>
        <end position="22"/>
    </location>
</feature>
<dbReference type="RefSeq" id="WP_051514529.1">
    <property type="nucleotide sequence ID" value="NZ_AONB01000016.1"/>
</dbReference>
<evidence type="ECO:0008006" key="4">
    <source>
        <dbReference type="Google" id="ProtNLM"/>
    </source>
</evidence>